<feature type="transmembrane region" description="Helical" evidence="1">
    <location>
        <begin position="31"/>
        <end position="52"/>
    </location>
</feature>
<name>A0A562RGN2_9BURK</name>
<evidence type="ECO:0000313" key="2">
    <source>
        <dbReference type="EMBL" id="TWI67540.1"/>
    </source>
</evidence>
<protein>
    <submittedName>
        <fullName evidence="2">Uncharacterized protein</fullName>
    </submittedName>
</protein>
<dbReference type="OrthoDB" id="8704084at2"/>
<proteinExistence type="predicted"/>
<accession>A0A562RGN2</accession>
<gene>
    <name evidence="2" type="ORF">IP91_01654</name>
</gene>
<evidence type="ECO:0000313" key="3">
    <source>
        <dbReference type="Proteomes" id="UP000318431"/>
    </source>
</evidence>
<keyword evidence="1" id="KW-1133">Transmembrane helix</keyword>
<keyword evidence="3" id="KW-1185">Reference proteome</keyword>
<sequence length="107" mass="10870">MKPSTRAALVSALLFPGLGQLTVLKRPKRACLFLIPAAGALVFLLGAAFTAANDISAGILAGTIPLDPGAIAARIDATNKGDTGEIAAIVLLAAWLGSIGDALWHRP</sequence>
<dbReference type="RefSeq" id="WP_145648483.1">
    <property type="nucleotide sequence ID" value="NZ_VLLB01000002.1"/>
</dbReference>
<dbReference type="Proteomes" id="UP000318431">
    <property type="component" value="Unassembled WGS sequence"/>
</dbReference>
<comment type="caution">
    <text evidence="2">The sequence shown here is derived from an EMBL/GenBank/DDBJ whole genome shotgun (WGS) entry which is preliminary data.</text>
</comment>
<dbReference type="AlphaFoldDB" id="A0A562RGN2"/>
<keyword evidence="1" id="KW-0472">Membrane</keyword>
<organism evidence="2 3">
    <name type="scientific">Pseudoduganella lurida</name>
    <dbReference type="NCBI Taxonomy" id="1036180"/>
    <lineage>
        <taxon>Bacteria</taxon>
        <taxon>Pseudomonadati</taxon>
        <taxon>Pseudomonadota</taxon>
        <taxon>Betaproteobacteria</taxon>
        <taxon>Burkholderiales</taxon>
        <taxon>Oxalobacteraceae</taxon>
        <taxon>Telluria group</taxon>
        <taxon>Pseudoduganella</taxon>
    </lineage>
</organism>
<dbReference type="EMBL" id="VLLB01000002">
    <property type="protein sequence ID" value="TWI67540.1"/>
    <property type="molecule type" value="Genomic_DNA"/>
</dbReference>
<keyword evidence="1" id="KW-0812">Transmembrane</keyword>
<evidence type="ECO:0000256" key="1">
    <source>
        <dbReference type="SAM" id="Phobius"/>
    </source>
</evidence>
<feature type="transmembrane region" description="Helical" evidence="1">
    <location>
        <begin position="86"/>
        <end position="104"/>
    </location>
</feature>
<reference evidence="2 3" key="1">
    <citation type="journal article" date="2015" name="Stand. Genomic Sci.">
        <title>Genomic Encyclopedia of Bacterial and Archaeal Type Strains, Phase III: the genomes of soil and plant-associated and newly described type strains.</title>
        <authorList>
            <person name="Whitman W.B."/>
            <person name="Woyke T."/>
            <person name="Klenk H.P."/>
            <person name="Zhou Y."/>
            <person name="Lilburn T.G."/>
            <person name="Beck B.J."/>
            <person name="De Vos P."/>
            <person name="Vandamme P."/>
            <person name="Eisen J.A."/>
            <person name="Garrity G."/>
            <person name="Hugenholtz P."/>
            <person name="Kyrpides N.C."/>
        </authorList>
    </citation>
    <scope>NUCLEOTIDE SEQUENCE [LARGE SCALE GENOMIC DNA]</scope>
    <source>
        <strain evidence="2 3">CGMCC 1.10822</strain>
    </source>
</reference>